<gene>
    <name evidence="9" type="ORF">EDC39_101367</name>
</gene>
<dbReference type="GO" id="GO:0044781">
    <property type="term" value="P:bacterial-type flagellum organization"/>
    <property type="evidence" value="ECO:0007669"/>
    <property type="project" value="UniProtKB-UniRule"/>
</dbReference>
<dbReference type="OrthoDB" id="9785233at2"/>
<evidence type="ECO:0000256" key="4">
    <source>
        <dbReference type="ARBA" id="ARBA00024746"/>
    </source>
</evidence>
<evidence type="ECO:0000256" key="6">
    <source>
        <dbReference type="SAM" id="MobiDB-lite"/>
    </source>
</evidence>
<evidence type="ECO:0000256" key="5">
    <source>
        <dbReference type="RuleBase" id="RU362076"/>
    </source>
</evidence>
<accession>A0A5D3WM09</accession>
<name>A0A5D3WM09_9BACT</name>
<comment type="similarity">
    <text evidence="1 5">Belongs to the FlgD family.</text>
</comment>
<evidence type="ECO:0000256" key="3">
    <source>
        <dbReference type="ARBA" id="ARBA00022795"/>
    </source>
</evidence>
<comment type="caution">
    <text evidence="9">The sequence shown here is derived from an EMBL/GenBank/DDBJ whole genome shotgun (WGS) entry which is preliminary data.</text>
</comment>
<reference evidence="9 10" key="1">
    <citation type="submission" date="2019-07" db="EMBL/GenBank/DDBJ databases">
        <title>Genomic Encyclopedia of Type Strains, Phase IV (KMG-IV): sequencing the most valuable type-strain genomes for metagenomic binning, comparative biology and taxonomic classification.</title>
        <authorList>
            <person name="Goeker M."/>
        </authorList>
    </citation>
    <scope>NUCLEOTIDE SEQUENCE [LARGE SCALE GENOMIC DNA]</scope>
    <source>
        <strain evidence="9 10">SS015</strain>
    </source>
</reference>
<dbReference type="Proteomes" id="UP000324159">
    <property type="component" value="Unassembled WGS sequence"/>
</dbReference>
<dbReference type="Pfam" id="PF13861">
    <property type="entry name" value="FLgD_tudor"/>
    <property type="match status" value="1"/>
</dbReference>
<proteinExistence type="inferred from homology"/>
<evidence type="ECO:0000256" key="2">
    <source>
        <dbReference type="ARBA" id="ARBA00016013"/>
    </source>
</evidence>
<dbReference type="Pfam" id="PF13860">
    <property type="entry name" value="FlgD_ig"/>
    <property type="match status" value="1"/>
</dbReference>
<keyword evidence="9" id="KW-0966">Cell projection</keyword>
<feature type="domain" description="FlgD Tudor-like" evidence="8">
    <location>
        <begin position="85"/>
        <end position="213"/>
    </location>
</feature>
<dbReference type="EMBL" id="VNIB01000001">
    <property type="protein sequence ID" value="TYP00206.1"/>
    <property type="molecule type" value="Genomic_DNA"/>
</dbReference>
<organism evidence="9 10">
    <name type="scientific">Geothermobacter ehrlichii</name>
    <dbReference type="NCBI Taxonomy" id="213224"/>
    <lineage>
        <taxon>Bacteria</taxon>
        <taxon>Pseudomonadati</taxon>
        <taxon>Thermodesulfobacteriota</taxon>
        <taxon>Desulfuromonadia</taxon>
        <taxon>Desulfuromonadales</taxon>
        <taxon>Geothermobacteraceae</taxon>
        <taxon>Geothermobacter</taxon>
    </lineage>
</organism>
<dbReference type="Gene3D" id="2.60.40.4070">
    <property type="match status" value="1"/>
</dbReference>
<feature type="region of interest" description="Disordered" evidence="6">
    <location>
        <begin position="1"/>
        <end position="21"/>
    </location>
</feature>
<evidence type="ECO:0000313" key="10">
    <source>
        <dbReference type="Proteomes" id="UP000324159"/>
    </source>
</evidence>
<dbReference type="RefSeq" id="WP_148894389.1">
    <property type="nucleotide sequence ID" value="NZ_VNIB01000001.1"/>
</dbReference>
<dbReference type="InterPro" id="IPR005648">
    <property type="entry name" value="FlgD"/>
</dbReference>
<keyword evidence="9" id="KW-0282">Flagellum</keyword>
<evidence type="ECO:0000259" key="7">
    <source>
        <dbReference type="Pfam" id="PF13860"/>
    </source>
</evidence>
<dbReference type="InterPro" id="IPR025963">
    <property type="entry name" value="FLgD_Tudor"/>
</dbReference>
<feature type="domain" description="FlgD/Vpr Ig-like" evidence="7">
    <location>
        <begin position="105"/>
        <end position="173"/>
    </location>
</feature>
<evidence type="ECO:0000256" key="1">
    <source>
        <dbReference type="ARBA" id="ARBA00010577"/>
    </source>
</evidence>
<dbReference type="AlphaFoldDB" id="A0A5D3WM09"/>
<dbReference type="Pfam" id="PF03963">
    <property type="entry name" value="FlgD"/>
    <property type="match status" value="1"/>
</dbReference>
<evidence type="ECO:0000313" key="9">
    <source>
        <dbReference type="EMBL" id="TYP00206.1"/>
    </source>
</evidence>
<dbReference type="Gene3D" id="2.30.30.910">
    <property type="match status" value="1"/>
</dbReference>
<feature type="compositionally biased region" description="Low complexity" evidence="6">
    <location>
        <begin position="10"/>
        <end position="21"/>
    </location>
</feature>
<keyword evidence="10" id="KW-1185">Reference proteome</keyword>
<keyword evidence="9" id="KW-0969">Cilium</keyword>
<protein>
    <recommendedName>
        <fullName evidence="2 5">Basal-body rod modification protein FlgD</fullName>
    </recommendedName>
</protein>
<comment type="function">
    <text evidence="4 5">Required for flagellar hook formation. May act as a scaffolding protein.</text>
</comment>
<dbReference type="InterPro" id="IPR025965">
    <property type="entry name" value="FlgD/Vpr_Ig-like"/>
</dbReference>
<keyword evidence="3 5" id="KW-1005">Bacterial flagellum biogenesis</keyword>
<evidence type="ECO:0000259" key="8">
    <source>
        <dbReference type="Pfam" id="PF13861"/>
    </source>
</evidence>
<sequence length="222" mass="23525">MSAINGIGSQTTPAATGTSLTTQTLGKEDFLQLLVAQLENQDPLNPADPTEFTAQLAQFSALEQMFNMNKTLEGLGSLSGDMERLSALGLIGREVVAESDIFRYQDTPVEFGYHLPVSASEVSVHILNTNNQTVATLTAPGTSAGEHFLSWDGRNDAGTPLPPGDYRIAVVARDMDDRKIEATTLVRATVDGVQLDAAGTRVETTSGAFALSQLQNVKGGTP</sequence>